<proteinExistence type="predicted"/>
<evidence type="ECO:0000313" key="4">
    <source>
        <dbReference type="Proteomes" id="UP000693970"/>
    </source>
</evidence>
<gene>
    <name evidence="3" type="ORF">IV203_006854</name>
</gene>
<dbReference type="PANTHER" id="PTHR43116">
    <property type="entry name" value="PEPTIDE CHAIN RELEASE FACTOR 2"/>
    <property type="match status" value="1"/>
</dbReference>
<dbReference type="SMART" id="SM00937">
    <property type="entry name" value="PCRF"/>
    <property type="match status" value="1"/>
</dbReference>
<dbReference type="GO" id="GO:0006415">
    <property type="term" value="P:translational termination"/>
    <property type="evidence" value="ECO:0007669"/>
    <property type="project" value="InterPro"/>
</dbReference>
<dbReference type="InterPro" id="IPR005139">
    <property type="entry name" value="PCRF"/>
</dbReference>
<reference evidence="3" key="2">
    <citation type="submission" date="2021-04" db="EMBL/GenBank/DDBJ databases">
        <authorList>
            <person name="Podell S."/>
        </authorList>
    </citation>
    <scope>NUCLEOTIDE SEQUENCE</scope>
    <source>
        <strain evidence="3">Hildebrandi</strain>
    </source>
</reference>
<protein>
    <submittedName>
        <fullName evidence="3">Peptide chain release factor 2</fullName>
    </submittedName>
</protein>
<dbReference type="Proteomes" id="UP000693970">
    <property type="component" value="Unassembled WGS sequence"/>
</dbReference>
<dbReference type="OrthoDB" id="2019491at2759"/>
<dbReference type="Pfam" id="PF03462">
    <property type="entry name" value="PCRF"/>
    <property type="match status" value="1"/>
</dbReference>
<keyword evidence="4" id="KW-1185">Reference proteome</keyword>
<evidence type="ECO:0000259" key="2">
    <source>
        <dbReference type="SMART" id="SM00937"/>
    </source>
</evidence>
<feature type="compositionally biased region" description="Polar residues" evidence="1">
    <location>
        <begin position="171"/>
        <end position="180"/>
    </location>
</feature>
<reference evidence="3" key="1">
    <citation type="journal article" date="2021" name="Sci. Rep.">
        <title>Diploid genomic architecture of Nitzschia inconspicua, an elite biomass production diatom.</title>
        <authorList>
            <person name="Oliver A."/>
            <person name="Podell S."/>
            <person name="Pinowska A."/>
            <person name="Traller J.C."/>
            <person name="Smith S.R."/>
            <person name="McClure R."/>
            <person name="Beliaev A."/>
            <person name="Bohutskyi P."/>
            <person name="Hill E.A."/>
            <person name="Rabines A."/>
            <person name="Zheng H."/>
            <person name="Allen L.Z."/>
            <person name="Kuo A."/>
            <person name="Grigoriev I.V."/>
            <person name="Allen A.E."/>
            <person name="Hazlebeck D."/>
            <person name="Allen E.E."/>
        </authorList>
    </citation>
    <scope>NUCLEOTIDE SEQUENCE</scope>
    <source>
        <strain evidence="3">Hildebrandi</strain>
    </source>
</reference>
<feature type="region of interest" description="Disordered" evidence="1">
    <location>
        <begin position="161"/>
        <end position="180"/>
    </location>
</feature>
<dbReference type="EMBL" id="JAGRRH010000025">
    <property type="protein sequence ID" value="KAG7341762.1"/>
    <property type="molecule type" value="Genomic_DNA"/>
</dbReference>
<organism evidence="3 4">
    <name type="scientific">Nitzschia inconspicua</name>
    <dbReference type="NCBI Taxonomy" id="303405"/>
    <lineage>
        <taxon>Eukaryota</taxon>
        <taxon>Sar</taxon>
        <taxon>Stramenopiles</taxon>
        <taxon>Ochrophyta</taxon>
        <taxon>Bacillariophyta</taxon>
        <taxon>Bacillariophyceae</taxon>
        <taxon>Bacillariophycidae</taxon>
        <taxon>Bacillariales</taxon>
        <taxon>Bacillariaceae</taxon>
        <taxon>Nitzschia</taxon>
    </lineage>
</organism>
<sequence length="180" mass="20535">MPTTRSRNAYVTSQLSKYRRLQQRRNDWTSWKEDGDAALEMLQAANADDTLFSPEERLSLARELEECSHKLIQEGDRYQLELLLSGPYDDQPCRILLTAGAGGTEANDWVADLKRMYERHAQKWDMPSKSKMNNPATSWDTKALNCWCLPESEVVEVIPTVGSVEKRDTSPGPSESIQRQ</sequence>
<dbReference type="AlphaFoldDB" id="A0A9K3KDL4"/>
<comment type="caution">
    <text evidence="3">The sequence shown here is derived from an EMBL/GenBank/DDBJ whole genome shotgun (WGS) entry which is preliminary data.</text>
</comment>
<accession>A0A9K3KDL4</accession>
<evidence type="ECO:0000256" key="1">
    <source>
        <dbReference type="SAM" id="MobiDB-lite"/>
    </source>
</evidence>
<feature type="domain" description="Peptide chain release factor" evidence="2">
    <location>
        <begin position="40"/>
        <end position="165"/>
    </location>
</feature>
<dbReference type="PANTHER" id="PTHR43116:SF3">
    <property type="entry name" value="CLASS I PEPTIDE CHAIN RELEASE FACTOR"/>
    <property type="match status" value="1"/>
</dbReference>
<name>A0A9K3KDL4_9STRA</name>
<evidence type="ECO:0000313" key="3">
    <source>
        <dbReference type="EMBL" id="KAG7341762.1"/>
    </source>
</evidence>